<dbReference type="EMBL" id="MPUK01000004">
    <property type="protein sequence ID" value="ONH67387.1"/>
    <property type="molecule type" value="Genomic_DNA"/>
</dbReference>
<feature type="region of interest" description="Disordered" evidence="2">
    <location>
        <begin position="297"/>
        <end position="320"/>
    </location>
</feature>
<evidence type="ECO:0000313" key="4">
    <source>
        <dbReference type="EMBL" id="ONH67387.1"/>
    </source>
</evidence>
<keyword evidence="1" id="KW-0862">Zinc</keyword>
<sequence>MSDLFDQIAKLKSRIHCSSSSVKKSLLTKSDQTGSITEYKTTKDKNISSDSTQPYPARGSYRGRSGRGRGRGGIQRNSRTLIVNNNVDPNGEYVSVKSASGYKLVNKQLYEEELKKPGLSDEEKLMAQASKILQQKRRKAELRVAKIRVRLDNCDRCIIDGHLYAVSRYGAKLTLLDPVVDVPIKSIQWGGYSYKTDKAGNLKLEGQKVFLKEQCRFFQKTGQCSRGTRHNHECPDYQLNRECPRGKKCQLSHNNTNNLDAKLEFSTLEPSAFQLPNLTQLENIHEDPRIHKSEIVESSAEHYQSSSEDEDDLDLPATGDDNLEIDADFIHF</sequence>
<accession>A0A1V2L654</accession>
<evidence type="ECO:0000313" key="5">
    <source>
        <dbReference type="Proteomes" id="UP000189513"/>
    </source>
</evidence>
<dbReference type="InterPro" id="IPR000571">
    <property type="entry name" value="Znf_CCCH"/>
</dbReference>
<dbReference type="OMA" id="HEPTEFN"/>
<feature type="zinc finger region" description="C3H1-type" evidence="1">
    <location>
        <begin position="233"/>
        <end position="256"/>
    </location>
</feature>
<dbReference type="AlphaFoldDB" id="A0A1V2L654"/>
<evidence type="ECO:0000256" key="2">
    <source>
        <dbReference type="SAM" id="MobiDB-lite"/>
    </source>
</evidence>
<evidence type="ECO:0000259" key="3">
    <source>
        <dbReference type="PROSITE" id="PS50103"/>
    </source>
</evidence>
<keyword evidence="1" id="KW-0863">Zinc-finger</keyword>
<organism evidence="4 5">
    <name type="scientific">Cyberlindnera fabianii</name>
    <name type="common">Yeast</name>
    <name type="synonym">Hansenula fabianii</name>
    <dbReference type="NCBI Taxonomy" id="36022"/>
    <lineage>
        <taxon>Eukaryota</taxon>
        <taxon>Fungi</taxon>
        <taxon>Dikarya</taxon>
        <taxon>Ascomycota</taxon>
        <taxon>Saccharomycotina</taxon>
        <taxon>Saccharomycetes</taxon>
        <taxon>Phaffomycetales</taxon>
        <taxon>Phaffomycetaceae</taxon>
        <taxon>Cyberlindnera</taxon>
    </lineage>
</organism>
<dbReference type="VEuPathDB" id="FungiDB:BON22_2333"/>
<keyword evidence="5" id="KW-1185">Reference proteome</keyword>
<reference evidence="5" key="1">
    <citation type="journal article" date="2017" name="Genome Announc.">
        <title>Genome sequences of Cyberlindnera fabianii 65, Pichia kudriavzevii 129, and Saccharomyces cerevisiae 131 isolated from fermented masau fruits in Zimbabwe.</title>
        <authorList>
            <person name="van Rijswijck I.M.H."/>
            <person name="Derks M.F.L."/>
            <person name="Abee T."/>
            <person name="de Ridder D."/>
            <person name="Smid E.J."/>
        </authorList>
    </citation>
    <scope>NUCLEOTIDE SEQUENCE [LARGE SCALE GENOMIC DNA]</scope>
    <source>
        <strain evidence="5">65</strain>
    </source>
</reference>
<protein>
    <recommendedName>
        <fullName evidence="3">C3H1-type domain-containing protein</fullName>
    </recommendedName>
</protein>
<keyword evidence="1" id="KW-0479">Metal-binding</keyword>
<feature type="region of interest" description="Disordered" evidence="2">
    <location>
        <begin position="40"/>
        <end position="77"/>
    </location>
</feature>
<dbReference type="STRING" id="36022.A0A1V2L654"/>
<dbReference type="Proteomes" id="UP000189513">
    <property type="component" value="Unassembled WGS sequence"/>
</dbReference>
<dbReference type="PROSITE" id="PS50103">
    <property type="entry name" value="ZF_C3H1"/>
    <property type="match status" value="1"/>
</dbReference>
<gene>
    <name evidence="4" type="ORF">BON22_2333</name>
</gene>
<name>A0A1V2L654_CYBFA</name>
<evidence type="ECO:0000256" key="1">
    <source>
        <dbReference type="PROSITE-ProRule" id="PRU00723"/>
    </source>
</evidence>
<feature type="domain" description="C3H1-type" evidence="3">
    <location>
        <begin position="233"/>
        <end position="256"/>
    </location>
</feature>
<dbReference type="GO" id="GO:0008270">
    <property type="term" value="F:zinc ion binding"/>
    <property type="evidence" value="ECO:0007669"/>
    <property type="project" value="UniProtKB-KW"/>
</dbReference>
<comment type="caution">
    <text evidence="4">The sequence shown here is derived from an EMBL/GenBank/DDBJ whole genome shotgun (WGS) entry which is preliminary data.</text>
</comment>
<proteinExistence type="predicted"/>